<keyword evidence="1" id="KW-0812">Transmembrane</keyword>
<comment type="caution">
    <text evidence="2">The sequence shown here is derived from an EMBL/GenBank/DDBJ whole genome shotgun (WGS) entry which is preliminary data.</text>
</comment>
<feature type="transmembrane region" description="Helical" evidence="1">
    <location>
        <begin position="52"/>
        <end position="72"/>
    </location>
</feature>
<name>A0ABS1EC71_9BURK</name>
<feature type="transmembrane region" description="Helical" evidence="1">
    <location>
        <begin position="156"/>
        <end position="179"/>
    </location>
</feature>
<protein>
    <recommendedName>
        <fullName evidence="4">DUF975 family protein</fullName>
    </recommendedName>
</protein>
<accession>A0ABS1EC71</accession>
<evidence type="ECO:0000256" key="1">
    <source>
        <dbReference type="SAM" id="Phobius"/>
    </source>
</evidence>
<dbReference type="Proteomes" id="UP000635316">
    <property type="component" value="Unassembled WGS sequence"/>
</dbReference>
<evidence type="ECO:0000313" key="3">
    <source>
        <dbReference type="Proteomes" id="UP000635316"/>
    </source>
</evidence>
<evidence type="ECO:0000313" key="2">
    <source>
        <dbReference type="EMBL" id="MBK1780648.1"/>
    </source>
</evidence>
<keyword evidence="1" id="KW-0472">Membrane</keyword>
<dbReference type="InterPro" id="IPR047798">
    <property type="entry name" value="BPSS1780-like"/>
</dbReference>
<proteinExistence type="predicted"/>
<dbReference type="NCBIfam" id="NF041043">
    <property type="entry name" value="BPSS1780_fam"/>
    <property type="match status" value="1"/>
</dbReference>
<sequence>MQAAKLPFSAGLQWVQAAFALFRKQPMALLAITFIINFLSQILIVLPLIGLPLFIVSIPVSSLVMVTACRSIDSNNKVIPAEWVLPLKKPDVIRRLAVIGFLYASIFMLITFISFYPTLNALSHEDMQKISRLLSDPEYKLTLADIPSFSISIFQYALWAILTFLTAISFWNVPQLIGWENLSVKKALFYSMVASWRNKIAFMVYFSIWGILFYACQFLLTDLLVLMGLPLMLIAFIAQILVMIIAVSMYCGFYSSYVAIFGKPDIRTIEP</sequence>
<dbReference type="RefSeq" id="WP_200234725.1">
    <property type="nucleotide sequence ID" value="NZ_JAENGP010000004.1"/>
</dbReference>
<reference evidence="2 3" key="1">
    <citation type="submission" date="2020-12" db="EMBL/GenBank/DDBJ databases">
        <authorList>
            <person name="Lu T."/>
            <person name="Wang Q."/>
            <person name="Han X."/>
        </authorList>
    </citation>
    <scope>NUCLEOTIDE SEQUENCE [LARGE SCALE GENOMIC DNA]</scope>
    <source>
        <strain evidence="2 3">WQ 585</strain>
    </source>
</reference>
<feature type="transmembrane region" description="Helical" evidence="1">
    <location>
        <begin position="92"/>
        <end position="116"/>
    </location>
</feature>
<gene>
    <name evidence="2" type="ORF">JHL22_05400</name>
</gene>
<feature type="transmembrane region" description="Helical" evidence="1">
    <location>
        <begin position="200"/>
        <end position="220"/>
    </location>
</feature>
<feature type="transmembrane region" description="Helical" evidence="1">
    <location>
        <begin position="232"/>
        <end position="253"/>
    </location>
</feature>
<dbReference type="EMBL" id="JAENGP010000004">
    <property type="protein sequence ID" value="MBK1780648.1"/>
    <property type="molecule type" value="Genomic_DNA"/>
</dbReference>
<keyword evidence="1" id="KW-1133">Transmembrane helix</keyword>
<keyword evidence="3" id="KW-1185">Reference proteome</keyword>
<evidence type="ECO:0008006" key="4">
    <source>
        <dbReference type="Google" id="ProtNLM"/>
    </source>
</evidence>
<organism evidence="2 3">
    <name type="scientific">Advenella mandrilli</name>
    <dbReference type="NCBI Taxonomy" id="2800330"/>
    <lineage>
        <taxon>Bacteria</taxon>
        <taxon>Pseudomonadati</taxon>
        <taxon>Pseudomonadota</taxon>
        <taxon>Betaproteobacteria</taxon>
        <taxon>Burkholderiales</taxon>
        <taxon>Alcaligenaceae</taxon>
    </lineage>
</organism>